<keyword evidence="3" id="KW-1185">Reference proteome</keyword>
<feature type="region of interest" description="Disordered" evidence="1">
    <location>
        <begin position="59"/>
        <end position="79"/>
    </location>
</feature>
<feature type="region of interest" description="Disordered" evidence="1">
    <location>
        <begin position="1"/>
        <end position="30"/>
    </location>
</feature>
<organism evidence="2 3">
    <name type="scientific">Cryptolaemus montrouzieri</name>
    <dbReference type="NCBI Taxonomy" id="559131"/>
    <lineage>
        <taxon>Eukaryota</taxon>
        <taxon>Metazoa</taxon>
        <taxon>Ecdysozoa</taxon>
        <taxon>Arthropoda</taxon>
        <taxon>Hexapoda</taxon>
        <taxon>Insecta</taxon>
        <taxon>Pterygota</taxon>
        <taxon>Neoptera</taxon>
        <taxon>Endopterygota</taxon>
        <taxon>Coleoptera</taxon>
        <taxon>Polyphaga</taxon>
        <taxon>Cucujiformia</taxon>
        <taxon>Coccinelloidea</taxon>
        <taxon>Coccinellidae</taxon>
        <taxon>Scymninae</taxon>
        <taxon>Scymnini</taxon>
        <taxon>Cryptolaemus</taxon>
    </lineage>
</organism>
<evidence type="ECO:0000313" key="2">
    <source>
        <dbReference type="EMBL" id="KAL3277475.1"/>
    </source>
</evidence>
<proteinExistence type="predicted"/>
<feature type="compositionally biased region" description="Acidic residues" evidence="1">
    <location>
        <begin position="1"/>
        <end position="14"/>
    </location>
</feature>
<feature type="non-terminal residue" evidence="2">
    <location>
        <position position="1"/>
    </location>
</feature>
<protein>
    <submittedName>
        <fullName evidence="2">Uncharacterized protein</fullName>
    </submittedName>
</protein>
<accession>A0ABD2NGE4</accession>
<evidence type="ECO:0000313" key="3">
    <source>
        <dbReference type="Proteomes" id="UP001516400"/>
    </source>
</evidence>
<sequence length="103" mass="11758">SSASESDDEDDGDLEERHIPVSSPDVLSSEQEACDLGRDGDFEKDNILLSQLAEYQYRSGTKRRTFPPPTSRTRTHTIVSRPPRSQRYCPKCYNCSRIVFVIF</sequence>
<dbReference type="AlphaFoldDB" id="A0ABD2NGE4"/>
<name>A0ABD2NGE4_9CUCU</name>
<evidence type="ECO:0000256" key="1">
    <source>
        <dbReference type="SAM" id="MobiDB-lite"/>
    </source>
</evidence>
<reference evidence="2 3" key="1">
    <citation type="journal article" date="2021" name="BMC Biol.">
        <title>Horizontally acquired antibacterial genes associated with adaptive radiation of ladybird beetles.</title>
        <authorList>
            <person name="Li H.S."/>
            <person name="Tang X.F."/>
            <person name="Huang Y.H."/>
            <person name="Xu Z.Y."/>
            <person name="Chen M.L."/>
            <person name="Du X.Y."/>
            <person name="Qiu B.Y."/>
            <person name="Chen P.T."/>
            <person name="Zhang W."/>
            <person name="Slipinski A."/>
            <person name="Escalona H.E."/>
            <person name="Waterhouse R.M."/>
            <person name="Zwick A."/>
            <person name="Pang H."/>
        </authorList>
    </citation>
    <scope>NUCLEOTIDE SEQUENCE [LARGE SCALE GENOMIC DNA]</scope>
    <source>
        <strain evidence="2">SYSU2018</strain>
    </source>
</reference>
<comment type="caution">
    <text evidence="2">The sequence shown here is derived from an EMBL/GenBank/DDBJ whole genome shotgun (WGS) entry which is preliminary data.</text>
</comment>
<dbReference type="EMBL" id="JABFTP020000103">
    <property type="protein sequence ID" value="KAL3277475.1"/>
    <property type="molecule type" value="Genomic_DNA"/>
</dbReference>
<dbReference type="Proteomes" id="UP001516400">
    <property type="component" value="Unassembled WGS sequence"/>
</dbReference>
<gene>
    <name evidence="2" type="ORF">HHI36_012821</name>
</gene>